<dbReference type="PANTHER" id="PTHR32494">
    <property type="entry name" value="ALLANTOATE DEIMINASE-RELATED"/>
    <property type="match status" value="1"/>
</dbReference>
<dbReference type="CDD" id="cd03884">
    <property type="entry name" value="M20_bAS"/>
    <property type="match status" value="1"/>
</dbReference>
<evidence type="ECO:0000313" key="3">
    <source>
        <dbReference type="EMBL" id="MBU5674857.1"/>
    </source>
</evidence>
<dbReference type="InterPro" id="IPR011650">
    <property type="entry name" value="Peptidase_M20_dimer"/>
</dbReference>
<dbReference type="GO" id="GO:0047652">
    <property type="term" value="F:allantoate deiminase activity"/>
    <property type="evidence" value="ECO:0007669"/>
    <property type="project" value="UniProtKB-EC"/>
</dbReference>
<dbReference type="PIRSF" id="PIRSF001235">
    <property type="entry name" value="Amidase_carbamoylase"/>
    <property type="match status" value="1"/>
</dbReference>
<dbReference type="Pfam" id="PF01546">
    <property type="entry name" value="Peptidase_M20"/>
    <property type="match status" value="1"/>
</dbReference>
<feature type="domain" description="Peptidase M20 dimerisation" evidence="2">
    <location>
        <begin position="211"/>
        <end position="311"/>
    </location>
</feature>
<dbReference type="NCBIfam" id="TIGR03176">
    <property type="entry name" value="AllC"/>
    <property type="match status" value="1"/>
</dbReference>
<dbReference type="NCBIfam" id="NF006771">
    <property type="entry name" value="PRK09290.1-5"/>
    <property type="match status" value="1"/>
</dbReference>
<evidence type="ECO:0000313" key="4">
    <source>
        <dbReference type="Proteomes" id="UP000779508"/>
    </source>
</evidence>
<dbReference type="NCBIfam" id="NF006768">
    <property type="entry name" value="PRK09290.1-1"/>
    <property type="match status" value="1"/>
</dbReference>
<dbReference type="NCBIfam" id="TIGR01879">
    <property type="entry name" value="hydantase"/>
    <property type="match status" value="1"/>
</dbReference>
<accession>A0ABS6FX99</accession>
<organism evidence="3 4">
    <name type="scientific">Alkaliphilus flagellatus</name>
    <dbReference type="NCBI Taxonomy" id="2841507"/>
    <lineage>
        <taxon>Bacteria</taxon>
        <taxon>Bacillati</taxon>
        <taxon>Bacillota</taxon>
        <taxon>Clostridia</taxon>
        <taxon>Peptostreptococcales</taxon>
        <taxon>Natronincolaceae</taxon>
        <taxon>Alkaliphilus</taxon>
    </lineage>
</organism>
<dbReference type="PANTHER" id="PTHR32494:SF5">
    <property type="entry name" value="ALLANTOATE AMIDOHYDROLASE"/>
    <property type="match status" value="1"/>
</dbReference>
<dbReference type="EMBL" id="JAHLQK010000001">
    <property type="protein sequence ID" value="MBU5674857.1"/>
    <property type="molecule type" value="Genomic_DNA"/>
</dbReference>
<protein>
    <submittedName>
        <fullName evidence="3">Allantoate deiminase</fullName>
        <ecNumber evidence="3">3.5.3.9</ecNumber>
    </submittedName>
</protein>
<dbReference type="InterPro" id="IPR010158">
    <property type="entry name" value="Amidase_Cbmase"/>
</dbReference>
<reference evidence="3 4" key="1">
    <citation type="submission" date="2021-06" db="EMBL/GenBank/DDBJ databases">
        <authorList>
            <person name="Sun Q."/>
            <person name="Li D."/>
        </authorList>
    </citation>
    <scope>NUCLEOTIDE SEQUENCE [LARGE SCALE GENOMIC DNA]</scope>
    <source>
        <strain evidence="3 4">MSJ-5</strain>
    </source>
</reference>
<gene>
    <name evidence="3" type="primary">allC</name>
    <name evidence="3" type="ORF">KQI88_00310</name>
</gene>
<dbReference type="Proteomes" id="UP000779508">
    <property type="component" value="Unassembled WGS sequence"/>
</dbReference>
<dbReference type="InterPro" id="IPR017591">
    <property type="entry name" value="Allantoate_amidohydrolase"/>
</dbReference>
<keyword evidence="1 3" id="KW-0378">Hydrolase</keyword>
<proteinExistence type="predicted"/>
<dbReference type="RefSeq" id="WP_216414376.1">
    <property type="nucleotide sequence ID" value="NZ_JAHLQK010000001.1"/>
</dbReference>
<dbReference type="EC" id="3.5.3.9" evidence="3"/>
<dbReference type="Pfam" id="PF07687">
    <property type="entry name" value="M20_dimer"/>
    <property type="match status" value="1"/>
</dbReference>
<evidence type="ECO:0000259" key="2">
    <source>
        <dbReference type="Pfam" id="PF07687"/>
    </source>
</evidence>
<name>A0ABS6FX99_9FIRM</name>
<dbReference type="InterPro" id="IPR002933">
    <property type="entry name" value="Peptidase_M20"/>
</dbReference>
<comment type="caution">
    <text evidence="3">The sequence shown here is derived from an EMBL/GenBank/DDBJ whole genome shotgun (WGS) entry which is preliminary data.</text>
</comment>
<keyword evidence="4" id="KW-1185">Reference proteome</keyword>
<sequence>MNISTNEISEIMNWISSYGLLETGGITRLLYSQEWMDVQNGLKEKFESIGMKANFDEIGNLIGHLSGSENSEETIATGSHIDTVVNGGKLDGQLGIFGGFLAVKHLLETYGQPKKNIEIISMAEEEGSRFPYVFWGSKNLLGLANKEDVLNITDQDGIKFVDAMHKHGFDFKSDNKSSLSHVKAFVELHIEQGNALEMEEKSVGIITDIVGQRRYNITLKGEANHAGTTLMEYRKDVIQVFANIVTESINKAKEKGNPLVLTFGKINVKPNTVNVVPGFAEFTMDCRHTDGSFLKEFTTEIEEDMKRIAKDANVEIEIDRWMDEEPVPMDKNVISMIEEACKAKGLNYKLMHSGAGHDSQIIAPHIKTGMIFVPSVKGISHNPKEFTELEDLKQGIEALAAAIYKLAY</sequence>
<evidence type="ECO:0000256" key="1">
    <source>
        <dbReference type="ARBA" id="ARBA00022801"/>
    </source>
</evidence>